<keyword evidence="3 5" id="KW-0378">Hydrolase</keyword>
<keyword evidence="4 5" id="KW-0720">Serine protease</keyword>
<dbReference type="RefSeq" id="WP_014289226.1">
    <property type="nucleotide sequence ID" value="NC_016645.1"/>
</dbReference>
<dbReference type="InterPro" id="IPR036852">
    <property type="entry name" value="Peptidase_S8/S53_dom_sf"/>
</dbReference>
<dbReference type="GO" id="GO:0006508">
    <property type="term" value="P:proteolysis"/>
    <property type="evidence" value="ECO:0007669"/>
    <property type="project" value="UniProtKB-KW"/>
</dbReference>
<evidence type="ECO:0000313" key="7">
    <source>
        <dbReference type="EMBL" id="AET33401.1"/>
    </source>
</evidence>
<dbReference type="PANTHER" id="PTHR43806">
    <property type="entry name" value="PEPTIDASE S8"/>
    <property type="match status" value="1"/>
</dbReference>
<reference evidence="7 8" key="1">
    <citation type="journal article" date="2012" name="J. Bacteriol.">
        <title>Complete genome sequence of strain 1860, a crenarchaeon of the genus pyrobaculum able to grow with various electron acceptors.</title>
        <authorList>
            <person name="Mardanov A.V."/>
            <person name="Gumerov V.M."/>
            <person name="Slobodkina G.B."/>
            <person name="Beletsky A.V."/>
            <person name="Bonch-Osmolovskaya E.A."/>
            <person name="Ravin N.V."/>
            <person name="Skryabin K.G."/>
        </authorList>
    </citation>
    <scope>NUCLEOTIDE SEQUENCE [LARGE SCALE GENOMIC DNA]</scope>
    <source>
        <strain evidence="7 8">1860</strain>
    </source>
</reference>
<keyword evidence="8" id="KW-1185">Reference proteome</keyword>
<dbReference type="InterPro" id="IPR015500">
    <property type="entry name" value="Peptidase_S8_subtilisin-rel"/>
</dbReference>
<dbReference type="KEGG" id="pyr:P186_2005"/>
<dbReference type="InterPro" id="IPR050131">
    <property type="entry name" value="Peptidase_S8_subtilisin-like"/>
</dbReference>
<dbReference type="InterPro" id="IPR023828">
    <property type="entry name" value="Peptidase_S8_Ser-AS"/>
</dbReference>
<dbReference type="eggNOG" id="arCOG00704">
    <property type="taxonomic scope" value="Archaea"/>
</dbReference>
<dbReference type="PROSITE" id="PS00138">
    <property type="entry name" value="SUBTILASE_SER"/>
    <property type="match status" value="1"/>
</dbReference>
<dbReference type="GeneID" id="11596494"/>
<dbReference type="SUPFAM" id="SSF52743">
    <property type="entry name" value="Subtilisin-like"/>
    <property type="match status" value="1"/>
</dbReference>
<dbReference type="BioCyc" id="PSP1104324:GJSN-1957-MONOMER"/>
<evidence type="ECO:0000256" key="3">
    <source>
        <dbReference type="ARBA" id="ARBA00022801"/>
    </source>
</evidence>
<dbReference type="Pfam" id="PF00082">
    <property type="entry name" value="Peptidase_S8"/>
    <property type="match status" value="1"/>
</dbReference>
<name>G7VIC1_9CREN</name>
<dbReference type="Gene3D" id="2.60.40.10">
    <property type="entry name" value="Immunoglobulins"/>
    <property type="match status" value="1"/>
</dbReference>
<gene>
    <name evidence="7" type="ORF">P186_2005</name>
</gene>
<dbReference type="Gene3D" id="3.40.50.200">
    <property type="entry name" value="Peptidase S8/S53 domain"/>
    <property type="match status" value="2"/>
</dbReference>
<dbReference type="PROSITE" id="PS00136">
    <property type="entry name" value="SUBTILASE_ASP"/>
    <property type="match status" value="1"/>
</dbReference>
<evidence type="ECO:0000256" key="5">
    <source>
        <dbReference type="RuleBase" id="RU003355"/>
    </source>
</evidence>
<comment type="similarity">
    <text evidence="1 5">Belongs to the peptidase S8 family.</text>
</comment>
<evidence type="ECO:0000256" key="2">
    <source>
        <dbReference type="ARBA" id="ARBA00022670"/>
    </source>
</evidence>
<protein>
    <submittedName>
        <fullName evidence="7">Peptidase S8 and S53, subtilisin, kexin, sedolisin</fullName>
    </submittedName>
</protein>
<dbReference type="InterPro" id="IPR013783">
    <property type="entry name" value="Ig-like_fold"/>
</dbReference>
<dbReference type="AlphaFoldDB" id="G7VIC1"/>
<dbReference type="EMBL" id="CP003098">
    <property type="protein sequence ID" value="AET33401.1"/>
    <property type="molecule type" value="Genomic_DNA"/>
</dbReference>
<evidence type="ECO:0000256" key="1">
    <source>
        <dbReference type="ARBA" id="ARBA00011073"/>
    </source>
</evidence>
<dbReference type="PANTHER" id="PTHR43806:SF11">
    <property type="entry name" value="CEREVISIN-RELATED"/>
    <property type="match status" value="1"/>
</dbReference>
<evidence type="ECO:0000313" key="8">
    <source>
        <dbReference type="Proteomes" id="UP000005867"/>
    </source>
</evidence>
<dbReference type="PROSITE" id="PS51892">
    <property type="entry name" value="SUBTILASE"/>
    <property type="match status" value="1"/>
</dbReference>
<proteinExistence type="inferred from homology"/>
<dbReference type="STRING" id="1104324.P186_2005"/>
<dbReference type="GO" id="GO:0004252">
    <property type="term" value="F:serine-type endopeptidase activity"/>
    <property type="evidence" value="ECO:0007669"/>
    <property type="project" value="InterPro"/>
</dbReference>
<keyword evidence="2 5" id="KW-0645">Protease</keyword>
<evidence type="ECO:0000259" key="6">
    <source>
        <dbReference type="Pfam" id="PF00082"/>
    </source>
</evidence>
<feature type="domain" description="Peptidase S8/S53" evidence="6">
    <location>
        <begin position="184"/>
        <end position="667"/>
    </location>
</feature>
<dbReference type="InterPro" id="IPR023827">
    <property type="entry name" value="Peptidase_S8_Asp-AS"/>
</dbReference>
<dbReference type="OrthoDB" id="27270at2157"/>
<dbReference type="PRINTS" id="PR00723">
    <property type="entry name" value="SUBTILISIN"/>
</dbReference>
<dbReference type="InterPro" id="IPR000209">
    <property type="entry name" value="Peptidase_S8/S53_dom"/>
</dbReference>
<dbReference type="Proteomes" id="UP000005867">
    <property type="component" value="Chromosome"/>
</dbReference>
<dbReference type="HOGENOM" id="CLU_265166_0_0_2"/>
<accession>G7VIC1</accession>
<organism evidence="7 8">
    <name type="scientific">Pyrobaculum ferrireducens</name>
    <dbReference type="NCBI Taxonomy" id="1104324"/>
    <lineage>
        <taxon>Archaea</taxon>
        <taxon>Thermoproteota</taxon>
        <taxon>Thermoprotei</taxon>
        <taxon>Thermoproteales</taxon>
        <taxon>Thermoproteaceae</taxon>
        <taxon>Pyrobaculum</taxon>
    </lineage>
</organism>
<evidence type="ECO:0000256" key="4">
    <source>
        <dbReference type="ARBA" id="ARBA00022825"/>
    </source>
</evidence>
<sequence>MGSTNRIGLLAVIVLALVGAVALAQIGDVQRYQIGDPARPEVNVFVGNITAGGERYIVSTVIFKKGVPDSVVNKVHEMFTQLYTHSKRVSINGREVSITEVRVSKVVKDREGRYMFRVAERPEVVNRLLAGYREHVEAVLSKPVPSTMPRLPDGVSERGIGTLNAVVRDLIGASLAQRVYGVDGSGVNIAIVDTGVDYGHPDLTTALRYWSGLYKGVNIREPLVFDADESQVLLLEPVTRVNSTHLYVGGRLYTTLTPWPVYISPPCDYYRVSPSWVGEFRFGVTYMFVPGYGLVVAGVLAWRPQGWDYYGYVFVDVNRNCRFDDEKVPPIDPYARGSVLRYWSNRVIAPDYDGNGFPDISLGVAGGFFYDLWWWFSYPAEIHPGWDRDGRWLSIFYDFDGHGTAAASAAAGRGVVVYNIPGLGTVRLTGIAPGAGIIGVKALWAGNVEGGMLWAAGFDVDPYTGQFYFTGSRRADVISNSWGISYFAYDVGAFGYDFESVFVAGLALPGYLDPRYPGVLIVQAGGNGGPGYGTITSPGASPGVLTTGASTSTHFAYVYTKMNNTVYASGAGWSSDEVISWSLRGPTVVGFIKPDVVNVGAFGFTAAPVGVNYTLFGGTSYATPLTAGVAALVYQVLGRSADPALVKAVIQSSAKYLGYDTATEGFGRVDAYRAVSLARLLAGRTAATYEALVFSNSLWSQYASKAGSIWRWQWCDNIRAYMLWWLGTDLAPSRCAMPPAASSRFDGVVFFGDVARGGSKSVTLTVRNPTNKTMAVSLSPRQFVVIRTQTLSASLSLASGAPYNRTYWVFTSSNLTMTYRFMEVVATIPFSAFDSDGDYRMDVRVRVWIHIWRSDTNGNGMPDPDEMILVNYGYNWANWNLATISLPTFKLGSYRGIVVTVDLVRGPGAPSYVPPVPIRVNITYVEGLSRDPWVSVSPSSATIPPGGSYTFTLTVSVPSNAVPTTYIGQLILTNNVTGKVMSVPYSFNVYTDVSGGWLVLTSGSNGRWPDARSIRGATDWAWRFESGDWRVYFVRPAGGSALALEAEASWSQPDTSLIGFAVGPDGQFAGAYLGQGASYFDYLGSGVFQWVNTGAGSIDVAKRVVWFPGVNYRNWLYPHSKPEGGVFAIVVRSVLYDGRSGASEPITVRVRALPAMSLLPAQVVGSGTYYVRFSLPYIVRDMYAFISRPYTPWLDFDQRYTPGYYSVSPGYVSGPFPAGTQFTFSVTVANYGAPGQKFDVSTMYWAQLPSLPVVWRWGSTYTKYYVYYPFEDWTTVVR</sequence>